<keyword evidence="6" id="KW-1185">Reference proteome</keyword>
<dbReference type="HAMAP" id="MF_00057">
    <property type="entry name" value="KdsB"/>
    <property type="match status" value="1"/>
</dbReference>
<name>A0ABT8KNX0_9BACT</name>
<dbReference type="InterPro" id="IPR029044">
    <property type="entry name" value="Nucleotide-diphossugar_trans"/>
</dbReference>
<dbReference type="Pfam" id="PF02348">
    <property type="entry name" value="CTP_transf_3"/>
    <property type="match status" value="1"/>
</dbReference>
<comment type="function">
    <text evidence="4">Activates KDO (a required 8-carbon sugar) for incorporation into bacterial lipopolysaccharide in Gram-negative bacteria.</text>
</comment>
<proteinExistence type="inferred from homology"/>
<dbReference type="SUPFAM" id="SSF53448">
    <property type="entry name" value="Nucleotide-diphospho-sugar transferases"/>
    <property type="match status" value="1"/>
</dbReference>
<dbReference type="PANTHER" id="PTHR42866:SF2">
    <property type="entry name" value="3-DEOXY-MANNO-OCTULOSONATE CYTIDYLYLTRANSFERASE, MITOCHONDRIAL"/>
    <property type="match status" value="1"/>
</dbReference>
<keyword evidence="1 4" id="KW-0808">Transferase</keyword>
<dbReference type="InterPro" id="IPR003329">
    <property type="entry name" value="Cytidylyl_trans"/>
</dbReference>
<comment type="pathway">
    <text evidence="4">Nucleotide-sugar biosynthesis; CMP-3-deoxy-D-manno-octulosonate biosynthesis; CMP-3-deoxy-D-manno-octulosonate from 3-deoxy-D-manno-octulosonate and CTP: step 1/1.</text>
</comment>
<evidence type="ECO:0000256" key="3">
    <source>
        <dbReference type="ARBA" id="ARBA00022985"/>
    </source>
</evidence>
<dbReference type="GO" id="GO:0008690">
    <property type="term" value="F:3-deoxy-manno-octulosonate cytidylyltransferase activity"/>
    <property type="evidence" value="ECO:0007669"/>
    <property type="project" value="UniProtKB-EC"/>
</dbReference>
<keyword evidence="4" id="KW-0963">Cytoplasm</keyword>
<comment type="subcellular location">
    <subcellularLocation>
        <location evidence="4">Cytoplasm</location>
    </subcellularLocation>
</comment>
<dbReference type="NCBIfam" id="NF003952">
    <property type="entry name" value="PRK05450.1-5"/>
    <property type="match status" value="1"/>
</dbReference>
<comment type="catalytic activity">
    <reaction evidence="4">
        <text>3-deoxy-alpha-D-manno-oct-2-ulosonate + CTP = CMP-3-deoxy-beta-D-manno-octulosonate + diphosphate</text>
        <dbReference type="Rhea" id="RHEA:23448"/>
        <dbReference type="ChEBI" id="CHEBI:33019"/>
        <dbReference type="ChEBI" id="CHEBI:37563"/>
        <dbReference type="ChEBI" id="CHEBI:85986"/>
        <dbReference type="ChEBI" id="CHEBI:85987"/>
        <dbReference type="EC" id="2.7.7.38"/>
    </reaction>
</comment>
<dbReference type="Gene3D" id="3.90.550.10">
    <property type="entry name" value="Spore Coat Polysaccharide Biosynthesis Protein SpsA, Chain A"/>
    <property type="match status" value="1"/>
</dbReference>
<keyword evidence="3 4" id="KW-0448">Lipopolysaccharide biosynthesis</keyword>
<comment type="caution">
    <text evidence="5">The sequence shown here is derived from an EMBL/GenBank/DDBJ whole genome shotgun (WGS) entry which is preliminary data.</text>
</comment>
<evidence type="ECO:0000313" key="6">
    <source>
        <dbReference type="Proteomes" id="UP001172082"/>
    </source>
</evidence>
<dbReference type="Proteomes" id="UP001172082">
    <property type="component" value="Unassembled WGS sequence"/>
</dbReference>
<dbReference type="InterPro" id="IPR004528">
    <property type="entry name" value="KdsB"/>
</dbReference>
<dbReference type="RefSeq" id="WP_346751430.1">
    <property type="nucleotide sequence ID" value="NZ_JAUJEA010000002.1"/>
</dbReference>
<dbReference type="PANTHER" id="PTHR42866">
    <property type="entry name" value="3-DEOXY-MANNO-OCTULOSONATE CYTIDYLYLTRANSFERASE"/>
    <property type="match status" value="1"/>
</dbReference>
<dbReference type="EC" id="2.7.7.38" evidence="4"/>
<organism evidence="5 6">
    <name type="scientific">Splendidivirga corallicola</name>
    <dbReference type="NCBI Taxonomy" id="3051826"/>
    <lineage>
        <taxon>Bacteria</taxon>
        <taxon>Pseudomonadati</taxon>
        <taxon>Bacteroidota</taxon>
        <taxon>Cytophagia</taxon>
        <taxon>Cytophagales</taxon>
        <taxon>Splendidivirgaceae</taxon>
        <taxon>Splendidivirga</taxon>
    </lineage>
</organism>
<comment type="similarity">
    <text evidence="4">Belongs to the KdsB family.</text>
</comment>
<keyword evidence="2 4" id="KW-0548">Nucleotidyltransferase</keyword>
<protein>
    <recommendedName>
        <fullName evidence="4">3-deoxy-manno-octulosonate cytidylyltransferase</fullName>
        <ecNumber evidence="4">2.7.7.38</ecNumber>
    </recommendedName>
    <alternativeName>
        <fullName evidence="4">CMP-2-keto-3-deoxyoctulosonic acid synthase</fullName>
        <shortName evidence="4">CKS</shortName>
        <shortName evidence="4">CMP-KDO synthase</shortName>
    </alternativeName>
</protein>
<dbReference type="NCBIfam" id="TIGR00466">
    <property type="entry name" value="kdsB"/>
    <property type="match status" value="1"/>
</dbReference>
<gene>
    <name evidence="4 5" type="primary">kdsB</name>
    <name evidence="5" type="ORF">QQ008_08550</name>
</gene>
<evidence type="ECO:0000256" key="2">
    <source>
        <dbReference type="ARBA" id="ARBA00022695"/>
    </source>
</evidence>
<dbReference type="EMBL" id="JAUJEA010000002">
    <property type="protein sequence ID" value="MDN5201408.1"/>
    <property type="molecule type" value="Genomic_DNA"/>
</dbReference>
<dbReference type="NCBIfam" id="NF003950">
    <property type="entry name" value="PRK05450.1-3"/>
    <property type="match status" value="1"/>
</dbReference>
<dbReference type="CDD" id="cd02517">
    <property type="entry name" value="CMP-KDO-Synthetase"/>
    <property type="match status" value="1"/>
</dbReference>
<evidence type="ECO:0000256" key="1">
    <source>
        <dbReference type="ARBA" id="ARBA00022679"/>
    </source>
</evidence>
<evidence type="ECO:0000256" key="4">
    <source>
        <dbReference type="HAMAP-Rule" id="MF_00057"/>
    </source>
</evidence>
<accession>A0ABT8KNX0</accession>
<sequence length="244" mass="27692">MKILGIIPARYGSTRFPAKALALLGKKTIVQRVYEQALKAKSLDKVIIATDHSKIYDHVIGFGGEVTMTSQDHRSGTDRCHEAFSKEKDHFDYIINIQGDEPFIDPKQIDLLARCFDNSVQLATLIKRISDAKILFDPNVVKVITNTNSEAIYFSRETIPHLRGVDKAKWLEKHSYYKHIGIYGYRADILKSITKLSASSLEKAESLEQLRWIENGYKIRVAETQIEAIGIDTPEDLEKAKELI</sequence>
<evidence type="ECO:0000313" key="5">
    <source>
        <dbReference type="EMBL" id="MDN5201408.1"/>
    </source>
</evidence>
<reference evidence="5" key="1">
    <citation type="submission" date="2023-06" db="EMBL/GenBank/DDBJ databases">
        <title>Genomic of Parafulvivirga corallium.</title>
        <authorList>
            <person name="Wang G."/>
        </authorList>
    </citation>
    <scope>NUCLEOTIDE SEQUENCE</scope>
    <source>
        <strain evidence="5">BMA10</strain>
    </source>
</reference>
<dbReference type="NCBIfam" id="NF009905">
    <property type="entry name" value="PRK13368.1"/>
    <property type="match status" value="1"/>
</dbReference>